<name>A0A6G8ICK2_9BURK</name>
<proteinExistence type="predicted"/>
<feature type="coiled-coil region" evidence="1">
    <location>
        <begin position="200"/>
        <end position="227"/>
    </location>
</feature>
<evidence type="ECO:0000313" key="2">
    <source>
        <dbReference type="EMBL" id="QIM50785.1"/>
    </source>
</evidence>
<reference evidence="2 3" key="1">
    <citation type="submission" date="2020-03" db="EMBL/GenBank/DDBJ databases">
        <title>Hydrogenophaga sp. nov. isolated from cyanobacterial mat.</title>
        <authorList>
            <person name="Thorat V."/>
            <person name="Kirdat K."/>
            <person name="Tiwarekar B."/>
            <person name="Costa E.D."/>
            <person name="Yadav A."/>
        </authorList>
    </citation>
    <scope>NUCLEOTIDE SEQUENCE [LARGE SCALE GENOMIC DNA]</scope>
    <source>
        <strain evidence="2 3">BA0156</strain>
    </source>
</reference>
<dbReference type="EMBL" id="CP049989">
    <property type="protein sequence ID" value="QIM50785.1"/>
    <property type="molecule type" value="Genomic_DNA"/>
</dbReference>
<evidence type="ECO:0000256" key="1">
    <source>
        <dbReference type="SAM" id="Coils"/>
    </source>
</evidence>
<sequence>MIDREKLFAEHQSNPQVSIADHVSQRVAEVGRRVKSRKKIYLDTRYWVFLRDAWLGKPKRAEHLQLLEQMQAGVRASQLVCPVSDVAFMELSSQTDDATRMATGQVFDALSFGVALQTEQIRGRQELEEFLRTPDVEDARGALIEKSWTKGCFIFGPQLPVTKSLSREDNRVLQKCLVDELWEMPFSELMKTSSSHLNTSLKFEETAARLNSEMRKYQSEIRSFEQAFVAEVAGSLDVYADDALTVALQIFAERGHQRDSLSGEEVLHLRSTLRTLLVNAFRLAPLKMAKRMPTFFIHSMSHAGIRIDAQRKFTGNFLRDLHHGTAGVGYHDLMLTENPLRVLLTSGKLALDKTFGCPVVSDEVEALRQLGRLLGQQESDVVPLKK</sequence>
<dbReference type="Proteomes" id="UP000503162">
    <property type="component" value="Chromosome"/>
</dbReference>
<dbReference type="RefSeq" id="WP_166223201.1">
    <property type="nucleotide sequence ID" value="NZ_CP049989.1"/>
</dbReference>
<organism evidence="2 3">
    <name type="scientific">Hydrogenophaga crocea</name>
    <dbReference type="NCBI Taxonomy" id="2716225"/>
    <lineage>
        <taxon>Bacteria</taxon>
        <taxon>Pseudomonadati</taxon>
        <taxon>Pseudomonadota</taxon>
        <taxon>Betaproteobacteria</taxon>
        <taxon>Burkholderiales</taxon>
        <taxon>Comamonadaceae</taxon>
        <taxon>Hydrogenophaga</taxon>
    </lineage>
</organism>
<evidence type="ECO:0000313" key="3">
    <source>
        <dbReference type="Proteomes" id="UP000503162"/>
    </source>
</evidence>
<keyword evidence="3" id="KW-1185">Reference proteome</keyword>
<dbReference type="AlphaFoldDB" id="A0A6G8ICK2"/>
<accession>A0A6G8ICK2</accession>
<protein>
    <submittedName>
        <fullName evidence="2">Uncharacterized protein</fullName>
    </submittedName>
</protein>
<gene>
    <name evidence="2" type="ORF">G9Q37_00885</name>
</gene>
<dbReference type="KEGG" id="hcz:G9Q37_00885"/>
<keyword evidence="1" id="KW-0175">Coiled coil</keyword>